<accession>A0ABX1WIN8</accession>
<dbReference type="InterPro" id="IPR004398">
    <property type="entry name" value="RNA_MeTrfase_RsmD"/>
</dbReference>
<name>A0ABX1WIN8_9FLAO</name>
<dbReference type="GO" id="GO:0008168">
    <property type="term" value="F:methyltransferase activity"/>
    <property type="evidence" value="ECO:0007669"/>
    <property type="project" value="UniProtKB-KW"/>
</dbReference>
<dbReference type="InterPro" id="IPR002052">
    <property type="entry name" value="DNA_methylase_N6_adenine_CS"/>
</dbReference>
<sequence>MRIISGTLKGKRITAPNNLPVRPTTDFAKEALFNILNNEWYFDEITVLDLFSGIGGISLEFASRGANKVTSVDNFYGCVKFLDETAKKLKLDDIITTVKGDVLKYLDKQPIKKFDIIFADPPYDLDEEAYKKIPDLVMNNQWLEEGGNFILEHPSNISFVDHPNFIQHKKYGNVHFSFFE</sequence>
<comment type="caution">
    <text evidence="3">The sequence shown here is derived from an EMBL/GenBank/DDBJ whole genome shotgun (WGS) entry which is preliminary data.</text>
</comment>
<dbReference type="Gene3D" id="3.40.50.150">
    <property type="entry name" value="Vaccinia Virus protein VP39"/>
    <property type="match status" value="1"/>
</dbReference>
<dbReference type="PROSITE" id="PS00092">
    <property type="entry name" value="N6_MTASE"/>
    <property type="match status" value="1"/>
</dbReference>
<dbReference type="PIRSF" id="PIRSF004553">
    <property type="entry name" value="CHP00095"/>
    <property type="match status" value="1"/>
</dbReference>
<evidence type="ECO:0000313" key="3">
    <source>
        <dbReference type="EMBL" id="NOJ74531.1"/>
    </source>
</evidence>
<evidence type="ECO:0000313" key="4">
    <source>
        <dbReference type="Proteomes" id="UP000580344"/>
    </source>
</evidence>
<reference evidence="3 4" key="1">
    <citation type="submission" date="2020-05" db="EMBL/GenBank/DDBJ databases">
        <title>Tigecycline resistant gene in Empedobacter stercoris.</title>
        <authorList>
            <person name="Chen Y."/>
            <person name="Cheng Y."/>
            <person name="Zhou K."/>
        </authorList>
    </citation>
    <scope>NUCLEOTIDE SEQUENCE [LARGE SCALE GENOMIC DNA]</scope>
    <source>
        <strain evidence="3 4">ES202</strain>
    </source>
</reference>
<protein>
    <submittedName>
        <fullName evidence="3">Methyltransferase</fullName>
    </submittedName>
</protein>
<keyword evidence="2" id="KW-0808">Transferase</keyword>
<organism evidence="3 4">
    <name type="scientific">Empedobacter stercoris</name>
    <dbReference type="NCBI Taxonomy" id="1628248"/>
    <lineage>
        <taxon>Bacteria</taxon>
        <taxon>Pseudomonadati</taxon>
        <taxon>Bacteroidota</taxon>
        <taxon>Flavobacteriia</taxon>
        <taxon>Flavobacteriales</taxon>
        <taxon>Weeksellaceae</taxon>
        <taxon>Empedobacter</taxon>
    </lineage>
</organism>
<dbReference type="PANTHER" id="PTHR43542">
    <property type="entry name" value="METHYLTRANSFERASE"/>
    <property type="match status" value="1"/>
</dbReference>
<dbReference type="Proteomes" id="UP000580344">
    <property type="component" value="Unassembled WGS sequence"/>
</dbReference>
<evidence type="ECO:0000256" key="2">
    <source>
        <dbReference type="ARBA" id="ARBA00022679"/>
    </source>
</evidence>
<dbReference type="CDD" id="cd02440">
    <property type="entry name" value="AdoMet_MTases"/>
    <property type="match status" value="1"/>
</dbReference>
<dbReference type="EMBL" id="JABFOQ010000002">
    <property type="protein sequence ID" value="NOJ74531.1"/>
    <property type="molecule type" value="Genomic_DNA"/>
</dbReference>
<dbReference type="PANTHER" id="PTHR43542:SF1">
    <property type="entry name" value="METHYLTRANSFERASE"/>
    <property type="match status" value="1"/>
</dbReference>
<keyword evidence="4" id="KW-1185">Reference proteome</keyword>
<dbReference type="GO" id="GO:0032259">
    <property type="term" value="P:methylation"/>
    <property type="evidence" value="ECO:0007669"/>
    <property type="project" value="UniProtKB-KW"/>
</dbReference>
<dbReference type="RefSeq" id="WP_171621853.1">
    <property type="nucleotide sequence ID" value="NZ_JABFOQ010000002.1"/>
</dbReference>
<dbReference type="Pfam" id="PF03602">
    <property type="entry name" value="Cons_hypoth95"/>
    <property type="match status" value="1"/>
</dbReference>
<dbReference type="SUPFAM" id="SSF53335">
    <property type="entry name" value="S-adenosyl-L-methionine-dependent methyltransferases"/>
    <property type="match status" value="1"/>
</dbReference>
<dbReference type="InterPro" id="IPR029063">
    <property type="entry name" value="SAM-dependent_MTases_sf"/>
</dbReference>
<gene>
    <name evidence="3" type="ORF">HMH06_01490</name>
</gene>
<proteinExistence type="predicted"/>
<evidence type="ECO:0000256" key="1">
    <source>
        <dbReference type="ARBA" id="ARBA00022603"/>
    </source>
</evidence>
<keyword evidence="1 3" id="KW-0489">Methyltransferase</keyword>